<dbReference type="Proteomes" id="UP001239994">
    <property type="component" value="Unassembled WGS sequence"/>
</dbReference>
<sequence>MEMSYTSSSDESEDGSRQAKAYTSRETLADYGQDVRLTYKSHTKRQTTSFTKETQGKFSPPPAPPSTTELEFGKPTQVLSRNQPEEIRTGPQHSYSLGPGSDVDEEGDVEPLPSHALHLWMQETKSEPSSCLSSRANSVLSLTDTEQERKSDGENVQSVFKVDKWTSGFSLGNDFREGAWRRVLEMNSYILHAEVDSIHIPRHCVMAVFIIISIIITGIIIIIIIIIIITITINIIMSSGSTQAAFRWHQNYCSSAELRSSPGGQFTFRPLPPPPPPPHACTCARPAPYAHVTLQRNTMPLRSQASQVSDADDGQADHTQLHNNWGLNSSIPLETRHFLFKPGSGSTALLGAASQNYPLTSNTVYSPPPRPLPRGNFSRPMFTFNKPHKCCNWKCTALSATAITVTLALLLTYVIGSLAQCGLRLKKSKKKNLKKAYYRTSSPGFVTLRHTVQTPMAKTRLAACVLAGSESSTERKNSHAYRKVD</sequence>
<dbReference type="GO" id="GO:0050839">
    <property type="term" value="F:cell adhesion molecule binding"/>
    <property type="evidence" value="ECO:0007669"/>
    <property type="project" value="TreeGrafter"/>
</dbReference>
<evidence type="ECO:0000313" key="8">
    <source>
        <dbReference type="Proteomes" id="UP001239994"/>
    </source>
</evidence>
<feature type="transmembrane region" description="Helical" evidence="5">
    <location>
        <begin position="204"/>
        <end position="237"/>
    </location>
</feature>
<dbReference type="GO" id="GO:0016020">
    <property type="term" value="C:membrane"/>
    <property type="evidence" value="ECO:0007669"/>
    <property type="project" value="InterPro"/>
</dbReference>
<dbReference type="GO" id="GO:0007157">
    <property type="term" value="P:heterophilic cell-cell adhesion via plasma membrane cell adhesion molecules"/>
    <property type="evidence" value="ECO:0007669"/>
    <property type="project" value="TreeGrafter"/>
</dbReference>
<dbReference type="AlphaFoldDB" id="A0AAD8ZUV7"/>
<keyword evidence="8" id="KW-1185">Reference proteome</keyword>
<feature type="transmembrane region" description="Helical" evidence="5">
    <location>
        <begin position="397"/>
        <end position="425"/>
    </location>
</feature>
<organism evidence="7 8">
    <name type="scientific">Electrophorus voltai</name>
    <dbReference type="NCBI Taxonomy" id="2609070"/>
    <lineage>
        <taxon>Eukaryota</taxon>
        <taxon>Metazoa</taxon>
        <taxon>Chordata</taxon>
        <taxon>Craniata</taxon>
        <taxon>Vertebrata</taxon>
        <taxon>Euteleostomi</taxon>
        <taxon>Actinopterygii</taxon>
        <taxon>Neopterygii</taxon>
        <taxon>Teleostei</taxon>
        <taxon>Ostariophysi</taxon>
        <taxon>Gymnotiformes</taxon>
        <taxon>Gymnotoidei</taxon>
        <taxon>Gymnotidae</taxon>
        <taxon>Electrophorus</taxon>
    </lineage>
</organism>
<feature type="compositionally biased region" description="Polar residues" evidence="4">
    <location>
        <begin position="46"/>
        <end position="57"/>
    </location>
</feature>
<keyword evidence="5" id="KW-0812">Transmembrane</keyword>
<dbReference type="GO" id="GO:0042803">
    <property type="term" value="F:protein homodimerization activity"/>
    <property type="evidence" value="ECO:0007669"/>
    <property type="project" value="TreeGrafter"/>
</dbReference>
<name>A0AAD8ZUV7_9TELE</name>
<proteinExistence type="predicted"/>
<dbReference type="PANTHER" id="PTHR11219:SF7">
    <property type="entry name" value="TENEURIN-1"/>
    <property type="match status" value="1"/>
</dbReference>
<dbReference type="EMBL" id="JAROKS010000004">
    <property type="protein sequence ID" value="KAK1803885.1"/>
    <property type="molecule type" value="Genomic_DNA"/>
</dbReference>
<dbReference type="InterPro" id="IPR051216">
    <property type="entry name" value="Teneurin"/>
</dbReference>
<gene>
    <name evidence="7" type="ORF">P4O66_003829</name>
</gene>
<keyword evidence="3" id="KW-1015">Disulfide bond</keyword>
<evidence type="ECO:0000256" key="3">
    <source>
        <dbReference type="ARBA" id="ARBA00023157"/>
    </source>
</evidence>
<evidence type="ECO:0000256" key="5">
    <source>
        <dbReference type="SAM" id="Phobius"/>
    </source>
</evidence>
<dbReference type="PANTHER" id="PTHR11219">
    <property type="entry name" value="TENEURIN AND N-ACETYLGLUCOSAMINE-1-PHOSPHODIESTER ALPHA-N-ACETYLGLUCOSAMINIDASE"/>
    <property type="match status" value="1"/>
</dbReference>
<comment type="caution">
    <text evidence="7">The sequence shown here is derived from an EMBL/GenBank/DDBJ whole genome shotgun (WGS) entry which is preliminary data.</text>
</comment>
<dbReference type="InterPro" id="IPR009471">
    <property type="entry name" value="Ten_N"/>
</dbReference>
<evidence type="ECO:0000259" key="6">
    <source>
        <dbReference type="PROSITE" id="PS51361"/>
    </source>
</evidence>
<keyword evidence="1" id="KW-0245">EGF-like domain</keyword>
<dbReference type="PROSITE" id="PS51361">
    <property type="entry name" value="TENEURIN_N"/>
    <property type="match status" value="1"/>
</dbReference>
<accession>A0AAD8ZUV7</accession>
<keyword evidence="5" id="KW-0472">Membrane</keyword>
<evidence type="ECO:0000256" key="1">
    <source>
        <dbReference type="ARBA" id="ARBA00022536"/>
    </source>
</evidence>
<feature type="region of interest" description="Disordered" evidence="4">
    <location>
        <begin position="1"/>
        <end position="110"/>
    </location>
</feature>
<dbReference type="GO" id="GO:0043005">
    <property type="term" value="C:neuron projection"/>
    <property type="evidence" value="ECO:0007669"/>
    <property type="project" value="TreeGrafter"/>
</dbReference>
<evidence type="ECO:0000256" key="4">
    <source>
        <dbReference type="SAM" id="MobiDB-lite"/>
    </source>
</evidence>
<dbReference type="GO" id="GO:0046982">
    <property type="term" value="F:protein heterodimerization activity"/>
    <property type="evidence" value="ECO:0007669"/>
    <property type="project" value="TreeGrafter"/>
</dbReference>
<dbReference type="GO" id="GO:0007165">
    <property type="term" value="P:signal transduction"/>
    <property type="evidence" value="ECO:0007669"/>
    <property type="project" value="InterPro"/>
</dbReference>
<reference evidence="7" key="1">
    <citation type="submission" date="2023-03" db="EMBL/GenBank/DDBJ databases">
        <title>Electrophorus voltai genome.</title>
        <authorList>
            <person name="Bian C."/>
        </authorList>
    </citation>
    <scope>NUCLEOTIDE SEQUENCE</scope>
    <source>
        <strain evidence="7">CB-2022</strain>
        <tissue evidence="7">Muscle</tissue>
    </source>
</reference>
<keyword evidence="5" id="KW-1133">Transmembrane helix</keyword>
<evidence type="ECO:0000256" key="2">
    <source>
        <dbReference type="ARBA" id="ARBA00022737"/>
    </source>
</evidence>
<feature type="domain" description="Teneurin N-terminal" evidence="6">
    <location>
        <begin position="93"/>
        <end position="395"/>
    </location>
</feature>
<dbReference type="GO" id="GO:0048666">
    <property type="term" value="P:neuron development"/>
    <property type="evidence" value="ECO:0007669"/>
    <property type="project" value="TreeGrafter"/>
</dbReference>
<evidence type="ECO:0000313" key="7">
    <source>
        <dbReference type="EMBL" id="KAK1803885.1"/>
    </source>
</evidence>
<protein>
    <recommendedName>
        <fullName evidence="6">Teneurin N-terminal domain-containing protein</fullName>
    </recommendedName>
</protein>
<keyword evidence="2" id="KW-0677">Repeat</keyword>
<dbReference type="Pfam" id="PF06484">
    <property type="entry name" value="Ten_N"/>
    <property type="match status" value="2"/>
</dbReference>